<evidence type="ECO:0000256" key="1">
    <source>
        <dbReference type="SAM" id="Phobius"/>
    </source>
</evidence>
<proteinExistence type="predicted"/>
<feature type="transmembrane region" description="Helical" evidence="1">
    <location>
        <begin position="20"/>
        <end position="40"/>
    </location>
</feature>
<keyword evidence="1" id="KW-0472">Membrane</keyword>
<evidence type="ECO:0000313" key="3">
    <source>
        <dbReference type="Proteomes" id="UP001595776"/>
    </source>
</evidence>
<accession>A0ABV8U8L1</accession>
<dbReference type="Proteomes" id="UP001595776">
    <property type="component" value="Unassembled WGS sequence"/>
</dbReference>
<protein>
    <recommendedName>
        <fullName evidence="4">DUF1579 domain-containing protein</fullName>
    </recommendedName>
</protein>
<dbReference type="RefSeq" id="WP_068151273.1">
    <property type="nucleotide sequence ID" value="NZ_JBHSCR010000003.1"/>
</dbReference>
<reference evidence="3" key="1">
    <citation type="journal article" date="2019" name="Int. J. Syst. Evol. Microbiol.">
        <title>The Global Catalogue of Microorganisms (GCM) 10K type strain sequencing project: providing services to taxonomists for standard genome sequencing and annotation.</title>
        <authorList>
            <consortium name="The Broad Institute Genomics Platform"/>
            <consortium name="The Broad Institute Genome Sequencing Center for Infectious Disease"/>
            <person name="Wu L."/>
            <person name="Ma J."/>
        </authorList>
    </citation>
    <scope>NUCLEOTIDE SEQUENCE [LARGE SCALE GENOMIC DNA]</scope>
    <source>
        <strain evidence="3">CGMCC 1.15304</strain>
    </source>
</reference>
<keyword evidence="1" id="KW-1133">Transmembrane helix</keyword>
<evidence type="ECO:0008006" key="4">
    <source>
        <dbReference type="Google" id="ProtNLM"/>
    </source>
</evidence>
<keyword evidence="1" id="KW-0812">Transmembrane</keyword>
<organism evidence="2 3">
    <name type="scientific">Kordiimonas lipolytica</name>
    <dbReference type="NCBI Taxonomy" id="1662421"/>
    <lineage>
        <taxon>Bacteria</taxon>
        <taxon>Pseudomonadati</taxon>
        <taxon>Pseudomonadota</taxon>
        <taxon>Alphaproteobacteria</taxon>
        <taxon>Kordiimonadales</taxon>
        <taxon>Kordiimonadaceae</taxon>
        <taxon>Kordiimonas</taxon>
    </lineage>
</organism>
<sequence>MIGKKLNGSAFGRGRLRDIALRYVFMLCISAYFASGAAVAGEESPAPSSTDIKAILASMEGTWLGTELLKNPETGAWRIGNPINLTITRVGALSDHHDYGGFAFTRHYQAPFWVFMMKDENGKEVVGTKEAINEFSPPDAKGHWRYVTTYVSTPLEGKVMEKKEVVEFSFGTYRKRYFSRPVGSTGPYELYGEFMGRLVGGE</sequence>
<evidence type="ECO:0000313" key="2">
    <source>
        <dbReference type="EMBL" id="MFC4347111.1"/>
    </source>
</evidence>
<dbReference type="EMBL" id="JBHSCR010000003">
    <property type="protein sequence ID" value="MFC4347111.1"/>
    <property type="molecule type" value="Genomic_DNA"/>
</dbReference>
<keyword evidence="3" id="KW-1185">Reference proteome</keyword>
<comment type="caution">
    <text evidence="2">The sequence shown here is derived from an EMBL/GenBank/DDBJ whole genome shotgun (WGS) entry which is preliminary data.</text>
</comment>
<name>A0ABV8U8L1_9PROT</name>
<gene>
    <name evidence="2" type="ORF">ACFO5Q_04575</name>
</gene>